<dbReference type="RefSeq" id="WP_065145943.1">
    <property type="nucleotide sequence ID" value="NZ_LZLS01000189.1"/>
</dbReference>
<evidence type="ECO:0000313" key="3">
    <source>
        <dbReference type="EMBL" id="OBK22279.1"/>
    </source>
</evidence>
<name>A0A1A3NMJ0_MYCAS</name>
<dbReference type="Proteomes" id="UP000093928">
    <property type="component" value="Unassembled WGS sequence"/>
</dbReference>
<feature type="region of interest" description="Disordered" evidence="1">
    <location>
        <begin position="1"/>
        <end position="78"/>
    </location>
</feature>
<gene>
    <name evidence="3" type="ORF">A5634_07425</name>
</gene>
<protein>
    <recommendedName>
        <fullName evidence="5">DUF4064 domain-containing protein</fullName>
    </recommendedName>
</protein>
<feature type="compositionally biased region" description="Pro residues" evidence="1">
    <location>
        <begin position="47"/>
        <end position="70"/>
    </location>
</feature>
<accession>A0A1A3NMJ0</accession>
<dbReference type="EMBL" id="LZLS01000189">
    <property type="protein sequence ID" value="OBK22279.1"/>
    <property type="molecule type" value="Genomic_DNA"/>
</dbReference>
<reference evidence="3 4" key="1">
    <citation type="submission" date="2016-06" db="EMBL/GenBank/DDBJ databases">
        <authorList>
            <person name="Kjaerup R.B."/>
            <person name="Dalgaard T.S."/>
            <person name="Juul-Madsen H.R."/>
        </authorList>
    </citation>
    <scope>NUCLEOTIDE SEQUENCE [LARGE SCALE GENOMIC DNA]</scope>
    <source>
        <strain evidence="3 4">1165133.8</strain>
    </source>
</reference>
<organism evidence="3 4">
    <name type="scientific">Mycobacterium asiaticum</name>
    <dbReference type="NCBI Taxonomy" id="1790"/>
    <lineage>
        <taxon>Bacteria</taxon>
        <taxon>Bacillati</taxon>
        <taxon>Actinomycetota</taxon>
        <taxon>Actinomycetes</taxon>
        <taxon>Mycobacteriales</taxon>
        <taxon>Mycobacteriaceae</taxon>
        <taxon>Mycobacterium</taxon>
    </lineage>
</organism>
<keyword evidence="2" id="KW-1133">Transmembrane helix</keyword>
<evidence type="ECO:0000256" key="1">
    <source>
        <dbReference type="SAM" id="MobiDB-lite"/>
    </source>
</evidence>
<dbReference type="AlphaFoldDB" id="A0A1A3NMJ0"/>
<evidence type="ECO:0000313" key="4">
    <source>
        <dbReference type="Proteomes" id="UP000093928"/>
    </source>
</evidence>
<feature type="transmembrane region" description="Helical" evidence="2">
    <location>
        <begin position="106"/>
        <end position="130"/>
    </location>
</feature>
<proteinExistence type="predicted"/>
<keyword evidence="2" id="KW-0472">Membrane</keyword>
<feature type="transmembrane region" description="Helical" evidence="2">
    <location>
        <begin position="162"/>
        <end position="185"/>
    </location>
</feature>
<sequence>MTENNWRDRVKKLGESDVSKRVRQQVRDTTPVVAHRIREVGKALSSPVPPPQTPPPPPAMPPPVLPPHALPPQQGAATQQQFAHYAPPLVQPAAVAKPTRPLAVHIAYTSLLIAAVAAVILAGLGVYGLAELRGSVDKALHLDPSGTASFYANDYVDNAETWLMASAVALGILFALAYFLFAFAVRKGHGWPRLVGTALAVLSLPAIFLGPVAVVIVGAGIISVIALWTPGAREYVAQSKAAKRFPRQR</sequence>
<feature type="transmembrane region" description="Helical" evidence="2">
    <location>
        <begin position="197"/>
        <end position="228"/>
    </location>
</feature>
<feature type="compositionally biased region" description="Basic and acidic residues" evidence="1">
    <location>
        <begin position="1"/>
        <end position="20"/>
    </location>
</feature>
<comment type="caution">
    <text evidence="3">The sequence shown here is derived from an EMBL/GenBank/DDBJ whole genome shotgun (WGS) entry which is preliminary data.</text>
</comment>
<evidence type="ECO:0000256" key="2">
    <source>
        <dbReference type="SAM" id="Phobius"/>
    </source>
</evidence>
<evidence type="ECO:0008006" key="5">
    <source>
        <dbReference type="Google" id="ProtNLM"/>
    </source>
</evidence>
<dbReference type="OrthoDB" id="9985387at2"/>
<keyword evidence="2" id="KW-0812">Transmembrane</keyword>